<keyword evidence="2" id="KW-1185">Reference proteome</keyword>
<sequence length="70" mass="7602">MTSYCLCGVPVGDRHSVPPRSEIHHSYAFISNQPSSPSSCMHDIDDDMMRSDPEIMALSPVPNDTGASSH</sequence>
<name>A0A3N0XEG8_ANAGA</name>
<dbReference type="Proteomes" id="UP000281406">
    <property type="component" value="Unassembled WGS sequence"/>
</dbReference>
<accession>A0A3N0XEG8</accession>
<proteinExistence type="predicted"/>
<comment type="caution">
    <text evidence="1">The sequence shown here is derived from an EMBL/GenBank/DDBJ whole genome shotgun (WGS) entry which is preliminary data.</text>
</comment>
<reference evidence="1 2" key="1">
    <citation type="submission" date="2018-10" db="EMBL/GenBank/DDBJ databases">
        <title>Genome assembly for a Yunnan-Guizhou Plateau 3E fish, Anabarilius grahami (Regan), and its evolutionary and genetic applications.</title>
        <authorList>
            <person name="Jiang W."/>
        </authorList>
    </citation>
    <scope>NUCLEOTIDE SEQUENCE [LARGE SCALE GENOMIC DNA]</scope>
    <source>
        <strain evidence="1">AG-KIZ</strain>
        <tissue evidence="1">Muscle</tissue>
    </source>
</reference>
<dbReference type="EMBL" id="RJVU01079805">
    <property type="protein sequence ID" value="ROI15465.1"/>
    <property type="molecule type" value="Genomic_DNA"/>
</dbReference>
<evidence type="ECO:0000313" key="1">
    <source>
        <dbReference type="EMBL" id="ROI15465.1"/>
    </source>
</evidence>
<gene>
    <name evidence="1" type="ORF">DPX16_13017</name>
</gene>
<evidence type="ECO:0000313" key="2">
    <source>
        <dbReference type="Proteomes" id="UP000281406"/>
    </source>
</evidence>
<dbReference type="AlphaFoldDB" id="A0A3N0XEG8"/>
<organism evidence="1 2">
    <name type="scientific">Anabarilius grahami</name>
    <name type="common">Kanglang fish</name>
    <name type="synonym">Barilius grahami</name>
    <dbReference type="NCBI Taxonomy" id="495550"/>
    <lineage>
        <taxon>Eukaryota</taxon>
        <taxon>Metazoa</taxon>
        <taxon>Chordata</taxon>
        <taxon>Craniata</taxon>
        <taxon>Vertebrata</taxon>
        <taxon>Euteleostomi</taxon>
        <taxon>Actinopterygii</taxon>
        <taxon>Neopterygii</taxon>
        <taxon>Teleostei</taxon>
        <taxon>Ostariophysi</taxon>
        <taxon>Cypriniformes</taxon>
        <taxon>Xenocyprididae</taxon>
        <taxon>Xenocypridinae</taxon>
        <taxon>Xenocypridinae incertae sedis</taxon>
        <taxon>Anabarilius</taxon>
    </lineage>
</organism>
<protein>
    <submittedName>
        <fullName evidence="1">Uncharacterized protein</fullName>
    </submittedName>
</protein>